<organism evidence="1 2">
    <name type="scientific">Stigmatella aurantiaca (strain DW4/3-1)</name>
    <dbReference type="NCBI Taxonomy" id="378806"/>
    <lineage>
        <taxon>Bacteria</taxon>
        <taxon>Pseudomonadati</taxon>
        <taxon>Myxococcota</taxon>
        <taxon>Myxococcia</taxon>
        <taxon>Myxococcales</taxon>
        <taxon>Cystobacterineae</taxon>
        <taxon>Archangiaceae</taxon>
        <taxon>Stigmatella</taxon>
    </lineage>
</organism>
<dbReference type="AlphaFoldDB" id="Q08ZB5"/>
<name>Q08ZB5_STIAD</name>
<dbReference type="EMBL" id="AAMD01000071">
    <property type="protein sequence ID" value="EAU65800.1"/>
    <property type="molecule type" value="Genomic_DNA"/>
</dbReference>
<proteinExistence type="predicted"/>
<evidence type="ECO:0000313" key="1">
    <source>
        <dbReference type="EMBL" id="EAU65800.1"/>
    </source>
</evidence>
<comment type="caution">
    <text evidence="1">The sequence shown here is derived from an EMBL/GenBank/DDBJ whole genome shotgun (WGS) entry which is preliminary data.</text>
</comment>
<evidence type="ECO:0000313" key="2">
    <source>
        <dbReference type="Proteomes" id="UP000032702"/>
    </source>
</evidence>
<reference evidence="1 2" key="1">
    <citation type="submission" date="2006-04" db="EMBL/GenBank/DDBJ databases">
        <authorList>
            <person name="Nierman W.C."/>
        </authorList>
    </citation>
    <scope>NUCLEOTIDE SEQUENCE [LARGE SCALE GENOMIC DNA]</scope>
    <source>
        <strain evidence="1 2">DW4/3-1</strain>
    </source>
</reference>
<gene>
    <name evidence="1" type="ORF">STIAU_6211</name>
</gene>
<accession>Q08ZB5</accession>
<dbReference type="Proteomes" id="UP000032702">
    <property type="component" value="Unassembled WGS sequence"/>
</dbReference>
<protein>
    <submittedName>
        <fullName evidence="1">Uncharacterized protein</fullName>
    </submittedName>
</protein>
<sequence length="112" mass="12251">MLRAVAGAAWAIWKNCTHLVCVHISTRPLPTIPDIANNYAARVRELLAARNESLTALSAALGCYERRVREALDRLVFTSEVEAKLRHTPGKSGALPQAYRLKRSPTLTSVGA</sequence>